<proteinExistence type="predicted"/>
<dbReference type="OrthoDB" id="6063443at2759"/>
<evidence type="ECO:0000313" key="2">
    <source>
        <dbReference type="Proteomes" id="UP000596742"/>
    </source>
</evidence>
<dbReference type="Gene3D" id="2.120.10.30">
    <property type="entry name" value="TolB, C-terminal domain"/>
    <property type="match status" value="1"/>
</dbReference>
<organism evidence="1 2">
    <name type="scientific">Mytilus galloprovincialis</name>
    <name type="common">Mediterranean mussel</name>
    <dbReference type="NCBI Taxonomy" id="29158"/>
    <lineage>
        <taxon>Eukaryota</taxon>
        <taxon>Metazoa</taxon>
        <taxon>Spiralia</taxon>
        <taxon>Lophotrochozoa</taxon>
        <taxon>Mollusca</taxon>
        <taxon>Bivalvia</taxon>
        <taxon>Autobranchia</taxon>
        <taxon>Pteriomorphia</taxon>
        <taxon>Mytilida</taxon>
        <taxon>Mytiloidea</taxon>
        <taxon>Mytilidae</taxon>
        <taxon>Mytilinae</taxon>
        <taxon>Mytilus</taxon>
    </lineage>
</organism>
<dbReference type="InterPro" id="IPR011042">
    <property type="entry name" value="6-blade_b-propeller_TolB-like"/>
</dbReference>
<comment type="caution">
    <text evidence="1">The sequence shown here is derived from an EMBL/GenBank/DDBJ whole genome shotgun (WGS) entry which is preliminary data.</text>
</comment>
<evidence type="ECO:0000313" key="1">
    <source>
        <dbReference type="EMBL" id="VDH97597.1"/>
    </source>
</evidence>
<keyword evidence="2" id="KW-1185">Reference proteome</keyword>
<accession>A0A8B6BY27</accession>
<dbReference type="EMBL" id="UYJE01000920">
    <property type="protein sequence ID" value="VDH97597.1"/>
    <property type="molecule type" value="Genomic_DNA"/>
</dbReference>
<dbReference type="AlphaFoldDB" id="A0A8B6BY27"/>
<dbReference type="InterPro" id="IPR015943">
    <property type="entry name" value="WD40/YVTN_repeat-like_dom_sf"/>
</dbReference>
<gene>
    <name evidence="1" type="ORF">MGAL_10B054811</name>
</gene>
<dbReference type="SUPFAM" id="SSF101898">
    <property type="entry name" value="NHL repeat"/>
    <property type="match status" value="1"/>
</dbReference>
<dbReference type="Gene3D" id="2.130.10.10">
    <property type="entry name" value="YVTN repeat-like/Quinoprotein amine dehydrogenase"/>
    <property type="match status" value="1"/>
</dbReference>
<protein>
    <submittedName>
        <fullName evidence="1">Uncharacterized protein</fullName>
    </submittedName>
</protein>
<sequence>MIRHDRLDMAQVLAVQGDVRHGFSYNCTFNHDFARITGLAASSNGNIVLCDHNNKTLILVDNIGNYITKLNVDSEPYDVAITSQNVGYITQPNTRSVLQIDPERMVVLSKNTCNHLRTTITSTVKGSSSLVVNVNGCSYIHAYYNISTIGDKTAYTSVGYNIFSIGAGVVKTHTVDGQTFFSCTVGSNDILVGKKAVKAPYNHDYRGEKLSSITTIKTPTDICSDDNKHLYVSGQGSNNIHRLTQEGKVIDIPLHSKHGLKEPVAVCFNQNYTKLYIVNEWGKTVLVFDVY</sequence>
<dbReference type="Proteomes" id="UP000596742">
    <property type="component" value="Unassembled WGS sequence"/>
</dbReference>
<name>A0A8B6BY27_MYTGA</name>
<reference evidence="1" key="1">
    <citation type="submission" date="2018-11" db="EMBL/GenBank/DDBJ databases">
        <authorList>
            <person name="Alioto T."/>
            <person name="Alioto T."/>
        </authorList>
    </citation>
    <scope>NUCLEOTIDE SEQUENCE</scope>
</reference>